<dbReference type="InterPro" id="IPR017455">
    <property type="entry name" value="Znf_FYVE-rel"/>
</dbReference>
<evidence type="ECO:0000256" key="2">
    <source>
        <dbReference type="ARBA" id="ARBA00022771"/>
    </source>
</evidence>
<dbReference type="EMBL" id="JAACJP010000024">
    <property type="protein sequence ID" value="KAF5377273.1"/>
    <property type="molecule type" value="Genomic_DNA"/>
</dbReference>
<organism evidence="7 8">
    <name type="scientific">Tricholomella constricta</name>
    <dbReference type="NCBI Taxonomy" id="117010"/>
    <lineage>
        <taxon>Eukaryota</taxon>
        <taxon>Fungi</taxon>
        <taxon>Dikarya</taxon>
        <taxon>Basidiomycota</taxon>
        <taxon>Agaricomycotina</taxon>
        <taxon>Agaricomycetes</taxon>
        <taxon>Agaricomycetidae</taxon>
        <taxon>Agaricales</taxon>
        <taxon>Tricholomatineae</taxon>
        <taxon>Lyophyllaceae</taxon>
        <taxon>Tricholomella</taxon>
    </lineage>
</organism>
<accession>A0A8H5M1D2</accession>
<reference evidence="7 8" key="1">
    <citation type="journal article" date="2020" name="ISME J.">
        <title>Uncovering the hidden diversity of litter-decomposition mechanisms in mushroom-forming fungi.</title>
        <authorList>
            <person name="Floudas D."/>
            <person name="Bentzer J."/>
            <person name="Ahren D."/>
            <person name="Johansson T."/>
            <person name="Persson P."/>
            <person name="Tunlid A."/>
        </authorList>
    </citation>
    <scope>NUCLEOTIDE SEQUENCE [LARGE SCALE GENOMIC DNA]</scope>
    <source>
        <strain evidence="7 8">CBS 661.87</strain>
    </source>
</reference>
<proteinExistence type="predicted"/>
<dbReference type="PANTHER" id="PTHR39490:SF8">
    <property type="entry name" value="ZINC FINGER FYVE DOMAIN-CONTAINING PROTEIN 21"/>
    <property type="match status" value="1"/>
</dbReference>
<dbReference type="AlphaFoldDB" id="A0A8H5M1D2"/>
<dbReference type="PROSITE" id="PS50178">
    <property type="entry name" value="ZF_FYVE"/>
    <property type="match status" value="1"/>
</dbReference>
<dbReference type="SMART" id="SM00064">
    <property type="entry name" value="FYVE"/>
    <property type="match status" value="1"/>
</dbReference>
<dbReference type="Pfam" id="PF01363">
    <property type="entry name" value="FYVE"/>
    <property type="match status" value="1"/>
</dbReference>
<evidence type="ECO:0000313" key="7">
    <source>
        <dbReference type="EMBL" id="KAF5377273.1"/>
    </source>
</evidence>
<dbReference type="Proteomes" id="UP000565441">
    <property type="component" value="Unassembled WGS sequence"/>
</dbReference>
<name>A0A8H5M1D2_9AGAR</name>
<dbReference type="Gene3D" id="3.30.40.10">
    <property type="entry name" value="Zinc/RING finger domain, C3HC4 (zinc finger)"/>
    <property type="match status" value="1"/>
</dbReference>
<comment type="caution">
    <text evidence="7">The sequence shown here is derived from an EMBL/GenBank/DDBJ whole genome shotgun (WGS) entry which is preliminary data.</text>
</comment>
<evidence type="ECO:0000256" key="5">
    <source>
        <dbReference type="SAM" id="MobiDB-lite"/>
    </source>
</evidence>
<sequence length="383" mass="41661">MSALTASRPVVLIPDVHRPPEPRACPPSPSREQAAVAARSPAHSPSTASPEYCYSPLPSLTHSLPSSSSSSIHSVPERTNEHLAVLLPRHLWKPDSLASRCDNLYCPVRFSVFERRHHCRKCGGVFCASCTSRSTPLLDTSNLSFLHPPRNVPLSTYASPISPIESCRVCDDCWDQVHGNPSTPRTPDLVRPSLSRLLSSPISMLKSPLSASPATSGSSSLASSVDASSHTSQHPLAASDTASLLATAVPIARKTRSLRTTPSISSLNGTRRTVIRASHLTLPIELDRSYGELDAYPLRRSSILCKATGGGRWEPKQEPALIGYRPPVPGAKAQYELEIEQQARDEQARKESPIVKDGDFQYRFPRDPEPIVIARSPFTVSTF</sequence>
<dbReference type="InterPro" id="IPR011011">
    <property type="entry name" value="Znf_FYVE_PHD"/>
</dbReference>
<evidence type="ECO:0000313" key="8">
    <source>
        <dbReference type="Proteomes" id="UP000565441"/>
    </source>
</evidence>
<feature type="domain" description="FYVE-type" evidence="6">
    <location>
        <begin position="106"/>
        <end position="178"/>
    </location>
</feature>
<gene>
    <name evidence="7" type="ORF">D9615_006440</name>
</gene>
<dbReference type="InterPro" id="IPR013083">
    <property type="entry name" value="Znf_RING/FYVE/PHD"/>
</dbReference>
<dbReference type="PANTHER" id="PTHR39490">
    <property type="entry name" value="ARRESTIN DOMAIN-CONTAINING PROTEIN D"/>
    <property type="match status" value="1"/>
</dbReference>
<dbReference type="OrthoDB" id="660555at2759"/>
<dbReference type="CDD" id="cd15760">
    <property type="entry name" value="FYVE_scVPS27p_like"/>
    <property type="match status" value="1"/>
</dbReference>
<dbReference type="InterPro" id="IPR052113">
    <property type="entry name" value="FYVE-type_Zinc_Finger"/>
</dbReference>
<evidence type="ECO:0000256" key="3">
    <source>
        <dbReference type="ARBA" id="ARBA00022833"/>
    </source>
</evidence>
<evidence type="ECO:0000256" key="4">
    <source>
        <dbReference type="PROSITE-ProRule" id="PRU00091"/>
    </source>
</evidence>
<dbReference type="GO" id="GO:0008270">
    <property type="term" value="F:zinc ion binding"/>
    <property type="evidence" value="ECO:0007669"/>
    <property type="project" value="UniProtKB-KW"/>
</dbReference>
<keyword evidence="3" id="KW-0862">Zinc</keyword>
<evidence type="ECO:0000259" key="6">
    <source>
        <dbReference type="PROSITE" id="PS50178"/>
    </source>
</evidence>
<keyword evidence="1" id="KW-0479">Metal-binding</keyword>
<protein>
    <recommendedName>
        <fullName evidence="6">FYVE-type domain-containing protein</fullName>
    </recommendedName>
</protein>
<feature type="region of interest" description="Disordered" evidence="5">
    <location>
        <begin position="1"/>
        <end position="50"/>
    </location>
</feature>
<dbReference type="InterPro" id="IPR000306">
    <property type="entry name" value="Znf_FYVE"/>
</dbReference>
<evidence type="ECO:0000256" key="1">
    <source>
        <dbReference type="ARBA" id="ARBA00022723"/>
    </source>
</evidence>
<feature type="region of interest" description="Disordered" evidence="5">
    <location>
        <begin position="209"/>
        <end position="238"/>
    </location>
</feature>
<dbReference type="SUPFAM" id="SSF57903">
    <property type="entry name" value="FYVE/PHD zinc finger"/>
    <property type="match status" value="1"/>
</dbReference>
<keyword evidence="8" id="KW-1185">Reference proteome</keyword>
<keyword evidence="2 4" id="KW-0863">Zinc-finger</keyword>